<evidence type="ECO:0000256" key="2">
    <source>
        <dbReference type="ARBA" id="ARBA00023015"/>
    </source>
</evidence>
<keyword evidence="2" id="KW-0805">Transcription regulation</keyword>
<keyword evidence="3" id="KW-0238">DNA-binding</keyword>
<dbReference type="InterPro" id="IPR036390">
    <property type="entry name" value="WH_DNA-bd_sf"/>
</dbReference>
<comment type="caution">
    <text evidence="6">The sequence shown here is derived from an EMBL/GenBank/DDBJ whole genome shotgun (WGS) entry which is preliminary data.</text>
</comment>
<dbReference type="Gene3D" id="3.40.190.10">
    <property type="entry name" value="Periplasmic binding protein-like II"/>
    <property type="match status" value="2"/>
</dbReference>
<evidence type="ECO:0000256" key="3">
    <source>
        <dbReference type="ARBA" id="ARBA00023125"/>
    </source>
</evidence>
<dbReference type="EMBL" id="JAQQLI010000001">
    <property type="protein sequence ID" value="MDC7784350.1"/>
    <property type="molecule type" value="Genomic_DNA"/>
</dbReference>
<dbReference type="PANTHER" id="PTHR30346:SF28">
    <property type="entry name" value="HTH-TYPE TRANSCRIPTIONAL REGULATOR CYNR"/>
    <property type="match status" value="1"/>
</dbReference>
<dbReference type="CDD" id="cd08414">
    <property type="entry name" value="PBP2_LTTR_aromatics_like"/>
    <property type="match status" value="1"/>
</dbReference>
<dbReference type="InterPro" id="IPR036388">
    <property type="entry name" value="WH-like_DNA-bd_sf"/>
</dbReference>
<reference evidence="6" key="2">
    <citation type="submission" date="2023-02" db="EMBL/GenBank/DDBJ databases">
        <authorList>
            <person name="Rayyan A."/>
            <person name="Meyer T."/>
            <person name="Kyndt J.A."/>
        </authorList>
    </citation>
    <scope>NUCLEOTIDE SEQUENCE</scope>
    <source>
        <strain evidence="6">DSM 9987</strain>
    </source>
</reference>
<dbReference type="InterPro" id="IPR000847">
    <property type="entry name" value="LysR_HTH_N"/>
</dbReference>
<dbReference type="PRINTS" id="PR00039">
    <property type="entry name" value="HTHLYSR"/>
</dbReference>
<dbReference type="SUPFAM" id="SSF53850">
    <property type="entry name" value="Periplasmic binding protein-like II"/>
    <property type="match status" value="1"/>
</dbReference>
<protein>
    <submittedName>
        <fullName evidence="6">LysR family transcriptional regulator</fullName>
    </submittedName>
</protein>
<dbReference type="Pfam" id="PF03466">
    <property type="entry name" value="LysR_substrate"/>
    <property type="match status" value="1"/>
</dbReference>
<sequence>MDIRLLREFLVLSECLNFSRAAERLAMTQPVLSRHVKFLEDHFGAQLLNRSTHRVEMTEVGRVFAQEAAKIVGQFEQSVAVIRACPGVGRHSLSIGFLGEATRPFLATFLGRYSERHPKVAIECVDGDLDLIVGRLEKNTCDLGFIIRPQDGLRIDHLSHLTLFSDPLCAVLNRNHPLAARDGVALADVARWPIIGIARHVSPLAHECNQLFFARHEVEYRIAKECPNLESCCFTVEFNEQAIVLLPRHRGFLTGVNSVLKPVTDAGCSFDIDLVWDAANPNPCIRGFLDDFTAFCRNRDWEADLARRFEPAVATPMTAGPVGHDRVSACAVSPG</sequence>
<gene>
    <name evidence="6" type="ORF">PQJ73_01525</name>
</gene>
<organism evidence="6 7">
    <name type="scientific">Rhodoplanes tepidamans</name>
    <name type="common">Rhodoplanes cryptolactis</name>
    <dbReference type="NCBI Taxonomy" id="200616"/>
    <lineage>
        <taxon>Bacteria</taxon>
        <taxon>Pseudomonadati</taxon>
        <taxon>Pseudomonadota</taxon>
        <taxon>Alphaproteobacteria</taxon>
        <taxon>Hyphomicrobiales</taxon>
        <taxon>Nitrobacteraceae</taxon>
        <taxon>Rhodoplanes</taxon>
    </lineage>
</organism>
<evidence type="ECO:0000313" key="6">
    <source>
        <dbReference type="EMBL" id="MDC7784350.1"/>
    </source>
</evidence>
<feature type="domain" description="HTH lysR-type" evidence="5">
    <location>
        <begin position="1"/>
        <end position="58"/>
    </location>
</feature>
<evidence type="ECO:0000256" key="1">
    <source>
        <dbReference type="ARBA" id="ARBA00009437"/>
    </source>
</evidence>
<dbReference type="RefSeq" id="WP_272775194.1">
    <property type="nucleotide sequence ID" value="NZ_JAQQLI010000001.1"/>
</dbReference>
<dbReference type="Pfam" id="PF00126">
    <property type="entry name" value="HTH_1"/>
    <property type="match status" value="1"/>
</dbReference>
<dbReference type="PANTHER" id="PTHR30346">
    <property type="entry name" value="TRANSCRIPTIONAL DUAL REGULATOR HCAR-RELATED"/>
    <property type="match status" value="1"/>
</dbReference>
<comment type="similarity">
    <text evidence="1">Belongs to the LysR transcriptional regulatory family.</text>
</comment>
<keyword evidence="4" id="KW-0804">Transcription</keyword>
<dbReference type="Gene3D" id="1.10.10.10">
    <property type="entry name" value="Winged helix-like DNA-binding domain superfamily/Winged helix DNA-binding domain"/>
    <property type="match status" value="1"/>
</dbReference>
<dbReference type="Proteomes" id="UP001165652">
    <property type="component" value="Unassembled WGS sequence"/>
</dbReference>
<reference evidence="6" key="1">
    <citation type="journal article" date="2023" name="Microbiol Resour">
        <title>Genome Sequences of Rhodoplanes serenus and Two Thermotolerant Strains, Rhodoplanes tepidamans and 'Rhodoplanes cryptolactis,' Further Refine the Genus.</title>
        <authorList>
            <person name="Rayyan A.A."/>
            <person name="Kyndt J.A."/>
        </authorList>
    </citation>
    <scope>NUCLEOTIDE SEQUENCE</scope>
    <source>
        <strain evidence="6">DSM 9987</strain>
    </source>
</reference>
<dbReference type="InterPro" id="IPR005119">
    <property type="entry name" value="LysR_subst-bd"/>
</dbReference>
<evidence type="ECO:0000313" key="7">
    <source>
        <dbReference type="Proteomes" id="UP001165652"/>
    </source>
</evidence>
<name>A0ABT5J3X1_RHOTP</name>
<proteinExistence type="inferred from homology"/>
<evidence type="ECO:0000256" key="4">
    <source>
        <dbReference type="ARBA" id="ARBA00023163"/>
    </source>
</evidence>
<accession>A0ABT5J3X1</accession>
<dbReference type="PROSITE" id="PS50931">
    <property type="entry name" value="HTH_LYSR"/>
    <property type="match status" value="1"/>
</dbReference>
<keyword evidence="7" id="KW-1185">Reference proteome</keyword>
<evidence type="ECO:0000259" key="5">
    <source>
        <dbReference type="PROSITE" id="PS50931"/>
    </source>
</evidence>
<dbReference type="SUPFAM" id="SSF46785">
    <property type="entry name" value="Winged helix' DNA-binding domain"/>
    <property type="match status" value="1"/>
</dbReference>